<gene>
    <name evidence="1" type="ORF">BDN72DRAFT_861878</name>
</gene>
<organism evidence="1 2">
    <name type="scientific">Pluteus cervinus</name>
    <dbReference type="NCBI Taxonomy" id="181527"/>
    <lineage>
        <taxon>Eukaryota</taxon>
        <taxon>Fungi</taxon>
        <taxon>Dikarya</taxon>
        <taxon>Basidiomycota</taxon>
        <taxon>Agaricomycotina</taxon>
        <taxon>Agaricomycetes</taxon>
        <taxon>Agaricomycetidae</taxon>
        <taxon>Agaricales</taxon>
        <taxon>Pluteineae</taxon>
        <taxon>Pluteaceae</taxon>
        <taxon>Pluteus</taxon>
    </lineage>
</organism>
<reference evidence="1 2" key="1">
    <citation type="journal article" date="2019" name="Nat. Ecol. Evol.">
        <title>Megaphylogeny resolves global patterns of mushroom evolution.</title>
        <authorList>
            <person name="Varga T."/>
            <person name="Krizsan K."/>
            <person name="Foldi C."/>
            <person name="Dima B."/>
            <person name="Sanchez-Garcia M."/>
            <person name="Sanchez-Ramirez S."/>
            <person name="Szollosi G.J."/>
            <person name="Szarkandi J.G."/>
            <person name="Papp V."/>
            <person name="Albert L."/>
            <person name="Andreopoulos W."/>
            <person name="Angelini C."/>
            <person name="Antonin V."/>
            <person name="Barry K.W."/>
            <person name="Bougher N.L."/>
            <person name="Buchanan P."/>
            <person name="Buyck B."/>
            <person name="Bense V."/>
            <person name="Catcheside P."/>
            <person name="Chovatia M."/>
            <person name="Cooper J."/>
            <person name="Damon W."/>
            <person name="Desjardin D."/>
            <person name="Finy P."/>
            <person name="Geml J."/>
            <person name="Haridas S."/>
            <person name="Hughes K."/>
            <person name="Justo A."/>
            <person name="Karasinski D."/>
            <person name="Kautmanova I."/>
            <person name="Kiss B."/>
            <person name="Kocsube S."/>
            <person name="Kotiranta H."/>
            <person name="LaButti K.M."/>
            <person name="Lechner B.E."/>
            <person name="Liimatainen K."/>
            <person name="Lipzen A."/>
            <person name="Lukacs Z."/>
            <person name="Mihaltcheva S."/>
            <person name="Morgado L.N."/>
            <person name="Niskanen T."/>
            <person name="Noordeloos M.E."/>
            <person name="Ohm R.A."/>
            <person name="Ortiz-Santana B."/>
            <person name="Ovrebo C."/>
            <person name="Racz N."/>
            <person name="Riley R."/>
            <person name="Savchenko A."/>
            <person name="Shiryaev A."/>
            <person name="Soop K."/>
            <person name="Spirin V."/>
            <person name="Szebenyi C."/>
            <person name="Tomsovsky M."/>
            <person name="Tulloss R.E."/>
            <person name="Uehling J."/>
            <person name="Grigoriev I.V."/>
            <person name="Vagvolgyi C."/>
            <person name="Papp T."/>
            <person name="Martin F.M."/>
            <person name="Miettinen O."/>
            <person name="Hibbett D.S."/>
            <person name="Nagy L.G."/>
        </authorList>
    </citation>
    <scope>NUCLEOTIDE SEQUENCE [LARGE SCALE GENOMIC DNA]</scope>
    <source>
        <strain evidence="1 2">NL-1719</strain>
    </source>
</reference>
<accession>A0ACD3ADP6</accession>
<protein>
    <submittedName>
        <fullName evidence="1">Uncharacterized protein</fullName>
    </submittedName>
</protein>
<evidence type="ECO:0000313" key="1">
    <source>
        <dbReference type="EMBL" id="TFK63729.1"/>
    </source>
</evidence>
<keyword evidence="2" id="KW-1185">Reference proteome</keyword>
<proteinExistence type="predicted"/>
<dbReference type="EMBL" id="ML208507">
    <property type="protein sequence ID" value="TFK63729.1"/>
    <property type="molecule type" value="Genomic_DNA"/>
</dbReference>
<sequence length="253" mass="27470">MSPTTDTRLWLRPAALSMSRQRKKPAARPALEQAGKGLHSASPKSVSGEEQGSLDVGEVLGKGRDKDVAKDTGKGKDTANVNAKDKAKAKVKDRLHNYSVNKTGPISHGPCLVEKAAPTDNAPNSTTAMQASPQRDQAPYKAHLYQGCLRPKDPSQDGRPCSKKIRLDPLEDAGATKAPEKKKVHRAGRTHRERLALGYTVKEFQRLLVLRSTTYMQAQGPNAFSIEGDGLVTSTGWQGRFLPKDAKDKILKA</sequence>
<dbReference type="Proteomes" id="UP000308600">
    <property type="component" value="Unassembled WGS sequence"/>
</dbReference>
<evidence type="ECO:0000313" key="2">
    <source>
        <dbReference type="Proteomes" id="UP000308600"/>
    </source>
</evidence>
<name>A0ACD3ADP6_9AGAR</name>